<name>F8LC64_9BACT</name>
<protein>
    <submittedName>
        <fullName evidence="1">Uncharacterized protein</fullName>
    </submittedName>
</protein>
<evidence type="ECO:0000313" key="1">
    <source>
        <dbReference type="EMBL" id="CCB91078.1"/>
    </source>
</evidence>
<sequence length="30" mass="3129">MMKAMAAENTPIAAGDVEMSAGVTIVYQID</sequence>
<dbReference type="EMBL" id="FR872648">
    <property type="protein sequence ID" value="CCB91078.1"/>
    <property type="molecule type" value="Genomic_DNA"/>
</dbReference>
<gene>
    <name evidence="1" type="ORF">WCH_AG04050</name>
</gene>
<dbReference type="AlphaFoldDB" id="F8LC64"/>
<proteinExistence type="predicted"/>
<organism evidence="1">
    <name type="scientific">Waddlia chondrophila 2032/99</name>
    <dbReference type="NCBI Taxonomy" id="765953"/>
    <lineage>
        <taxon>Bacteria</taxon>
        <taxon>Pseudomonadati</taxon>
        <taxon>Chlamydiota</taxon>
        <taxon>Chlamydiia</taxon>
        <taxon>Parachlamydiales</taxon>
        <taxon>Waddliaceae</taxon>
        <taxon>Waddlia</taxon>
    </lineage>
</organism>
<accession>F8LC64</accession>
<reference evidence="1" key="1">
    <citation type="submission" date="2011-05" db="EMBL/GenBank/DDBJ databases">
        <title>Unity in variety -- the pan-genome of the Chlamydiae.</title>
        <authorList>
            <person name="Collingro A."/>
            <person name="Tischler P."/>
            <person name="Weinmaier T."/>
            <person name="Penz T."/>
            <person name="Heinz E."/>
            <person name="Brunham R.C."/>
            <person name="Read T.D."/>
            <person name="Bavoil P.M."/>
            <person name="Sachse K."/>
            <person name="Kahane S."/>
            <person name="Friedman M.G."/>
            <person name="Rattei T."/>
            <person name="Myers G.S.A."/>
            <person name="Horn M."/>
        </authorList>
    </citation>
    <scope>NUCLEOTIDE SEQUENCE</scope>
    <source>
        <strain evidence="1">2032/99</strain>
    </source>
</reference>